<gene>
    <name evidence="4" type="ORF">WR25_26231</name>
</gene>
<evidence type="ECO:0000259" key="3">
    <source>
        <dbReference type="PROSITE" id="PS50010"/>
    </source>
</evidence>
<dbReference type="InterPro" id="IPR011993">
    <property type="entry name" value="PH-like_dom_sf"/>
</dbReference>
<sequence length="444" mass="52343">MSKNEFRTFIHEQEKDFRCESMKFYSLLVMPIQRIPRYILLLQRLCETTNSREEKFELQKVLSEMREITGLIESCIKDYENSEKLWLIQESLGLKSDIVSPGRRLIKEGVLYKRTHCGETSYYERMFWLFNDTLVYGKRRIGMGPKYECSCIYPLRHCVLDYNEMDGSLNIKCKGHSVLVTSDSYAGLKSWYDEIKEAVERIKLLRSTLRKESSRQQVKEYKSNVKRQITKKFINKTYLYDLSNTLTSERLKVQKRKWAKAATCSNDVNVMSSPLKSDDSSKKRRCESDFDNELMEAIRKRRLEIEGSNPGTMVKSEINQMVVRQQEVEIREIKEDIQNPDNQGIDMEDKRPRLRSSTRDGVKRRVERQLTRPEIRKYSYQEVEPSAPQGYDSDEDEIQHVNERYTKITSPPWWLQEAQPAEFAKNKENSGGFLKSFKDSCAIM</sequence>
<proteinExistence type="predicted"/>
<evidence type="ECO:0000256" key="1">
    <source>
        <dbReference type="SAM" id="MobiDB-lite"/>
    </source>
</evidence>
<organism evidence="4 5">
    <name type="scientific">Diploscapter pachys</name>
    <dbReference type="NCBI Taxonomy" id="2018661"/>
    <lineage>
        <taxon>Eukaryota</taxon>
        <taxon>Metazoa</taxon>
        <taxon>Ecdysozoa</taxon>
        <taxon>Nematoda</taxon>
        <taxon>Chromadorea</taxon>
        <taxon>Rhabditida</taxon>
        <taxon>Rhabditina</taxon>
        <taxon>Rhabditomorpha</taxon>
        <taxon>Rhabditoidea</taxon>
        <taxon>Rhabditidae</taxon>
        <taxon>Diploscapter</taxon>
    </lineage>
</organism>
<dbReference type="OrthoDB" id="245697at2759"/>
<evidence type="ECO:0000259" key="2">
    <source>
        <dbReference type="PROSITE" id="PS50003"/>
    </source>
</evidence>
<reference evidence="4 5" key="1">
    <citation type="journal article" date="2017" name="Curr. Biol.">
        <title>Genome architecture and evolution of a unichromosomal asexual nematode.</title>
        <authorList>
            <person name="Fradin H."/>
            <person name="Zegar C."/>
            <person name="Gutwein M."/>
            <person name="Lucas J."/>
            <person name="Kovtun M."/>
            <person name="Corcoran D."/>
            <person name="Baugh L.R."/>
            <person name="Kiontke K."/>
            <person name="Gunsalus K."/>
            <person name="Fitch D.H."/>
            <person name="Piano F."/>
        </authorList>
    </citation>
    <scope>NUCLEOTIDE SEQUENCE [LARGE SCALE GENOMIC DNA]</scope>
    <source>
        <strain evidence="4">PF1309</strain>
    </source>
</reference>
<dbReference type="Gene3D" id="1.20.900.10">
    <property type="entry name" value="Dbl homology (DH) domain"/>
    <property type="match status" value="1"/>
</dbReference>
<name>A0A2A2JSV4_9BILA</name>
<dbReference type="EMBL" id="LIAE01010240">
    <property type="protein sequence ID" value="PAV64741.1"/>
    <property type="molecule type" value="Genomic_DNA"/>
</dbReference>
<dbReference type="Pfam" id="PF00621">
    <property type="entry name" value="RhoGEF"/>
    <property type="match status" value="1"/>
</dbReference>
<dbReference type="PANTHER" id="PTHR12673">
    <property type="entry name" value="FACIOGENITAL DYSPLASIA PROTEIN"/>
    <property type="match status" value="1"/>
</dbReference>
<dbReference type="InterPro" id="IPR001849">
    <property type="entry name" value="PH_domain"/>
</dbReference>
<evidence type="ECO:0000313" key="5">
    <source>
        <dbReference type="Proteomes" id="UP000218231"/>
    </source>
</evidence>
<accession>A0A2A2JSV4</accession>
<feature type="compositionally biased region" description="Basic and acidic residues" evidence="1">
    <location>
        <begin position="347"/>
        <end position="365"/>
    </location>
</feature>
<keyword evidence="5" id="KW-1185">Reference proteome</keyword>
<feature type="region of interest" description="Disordered" evidence="1">
    <location>
        <begin position="335"/>
        <end position="365"/>
    </location>
</feature>
<dbReference type="PANTHER" id="PTHR12673:SF159">
    <property type="entry name" value="LD03170P"/>
    <property type="match status" value="1"/>
</dbReference>
<feature type="domain" description="DH" evidence="3">
    <location>
        <begin position="1"/>
        <end position="75"/>
    </location>
</feature>
<feature type="domain" description="PH" evidence="2">
    <location>
        <begin position="104"/>
        <end position="200"/>
    </location>
</feature>
<dbReference type="STRING" id="2018661.A0A2A2JSV4"/>
<protein>
    <recommendedName>
        <fullName evidence="6">DH domain-containing protein</fullName>
    </recommendedName>
</protein>
<dbReference type="InterPro" id="IPR035899">
    <property type="entry name" value="DBL_dom_sf"/>
</dbReference>
<dbReference type="SUPFAM" id="SSF48065">
    <property type="entry name" value="DBL homology domain (DH-domain)"/>
    <property type="match status" value="1"/>
</dbReference>
<dbReference type="InterPro" id="IPR000219">
    <property type="entry name" value="DH_dom"/>
</dbReference>
<dbReference type="SMART" id="SM00233">
    <property type="entry name" value="PH"/>
    <property type="match status" value="1"/>
</dbReference>
<dbReference type="SUPFAM" id="SSF50729">
    <property type="entry name" value="PH domain-like"/>
    <property type="match status" value="1"/>
</dbReference>
<dbReference type="InterPro" id="IPR051092">
    <property type="entry name" value="FYVE_RhoGEF_PH"/>
</dbReference>
<dbReference type="AlphaFoldDB" id="A0A2A2JSV4"/>
<evidence type="ECO:0008006" key="6">
    <source>
        <dbReference type="Google" id="ProtNLM"/>
    </source>
</evidence>
<evidence type="ECO:0000313" key="4">
    <source>
        <dbReference type="EMBL" id="PAV64741.1"/>
    </source>
</evidence>
<dbReference type="PROSITE" id="PS50003">
    <property type="entry name" value="PH_DOMAIN"/>
    <property type="match status" value="1"/>
</dbReference>
<dbReference type="Gene3D" id="2.30.29.30">
    <property type="entry name" value="Pleckstrin-homology domain (PH domain)/Phosphotyrosine-binding domain (PTB)"/>
    <property type="match status" value="1"/>
</dbReference>
<comment type="caution">
    <text evidence="4">The sequence shown here is derived from an EMBL/GenBank/DDBJ whole genome shotgun (WGS) entry which is preliminary data.</text>
</comment>
<dbReference type="PROSITE" id="PS50010">
    <property type="entry name" value="DH_2"/>
    <property type="match status" value="1"/>
</dbReference>
<dbReference type="GO" id="GO:0005085">
    <property type="term" value="F:guanyl-nucleotide exchange factor activity"/>
    <property type="evidence" value="ECO:0007669"/>
    <property type="project" value="InterPro"/>
</dbReference>
<dbReference type="GO" id="GO:0005737">
    <property type="term" value="C:cytoplasm"/>
    <property type="evidence" value="ECO:0007669"/>
    <property type="project" value="TreeGrafter"/>
</dbReference>
<dbReference type="Proteomes" id="UP000218231">
    <property type="component" value="Unassembled WGS sequence"/>
</dbReference>